<name>A0A285D0R9_9BACI</name>
<dbReference type="InterPro" id="IPR014247">
    <property type="entry name" value="Spore_lipoprot_YhcN/YlaJ"/>
</dbReference>
<dbReference type="Proteomes" id="UP000219546">
    <property type="component" value="Unassembled WGS sequence"/>
</dbReference>
<feature type="signal peptide" evidence="2">
    <location>
        <begin position="1"/>
        <end position="20"/>
    </location>
</feature>
<keyword evidence="4" id="KW-1185">Reference proteome</keyword>
<dbReference type="GO" id="GO:0030435">
    <property type="term" value="P:sporulation resulting in formation of a cellular spore"/>
    <property type="evidence" value="ECO:0007669"/>
    <property type="project" value="InterPro"/>
</dbReference>
<keyword evidence="2" id="KW-0732">Signal</keyword>
<feature type="chain" id="PRO_5038558520" evidence="2">
    <location>
        <begin position="21"/>
        <end position="199"/>
    </location>
</feature>
<dbReference type="PROSITE" id="PS51257">
    <property type="entry name" value="PROKAR_LIPOPROTEIN"/>
    <property type="match status" value="1"/>
</dbReference>
<accession>A0A285D0R9</accession>
<feature type="region of interest" description="Disordered" evidence="1">
    <location>
        <begin position="165"/>
        <end position="199"/>
    </location>
</feature>
<dbReference type="AlphaFoldDB" id="A0A285D0R9"/>
<gene>
    <name evidence="3" type="ORF">SAMN05877753_10710</name>
</gene>
<evidence type="ECO:0000313" key="3">
    <source>
        <dbReference type="EMBL" id="SNX73275.1"/>
    </source>
</evidence>
<evidence type="ECO:0000313" key="4">
    <source>
        <dbReference type="Proteomes" id="UP000219546"/>
    </source>
</evidence>
<reference evidence="3 4" key="1">
    <citation type="submission" date="2017-08" db="EMBL/GenBank/DDBJ databases">
        <authorList>
            <person name="de Groot N.N."/>
        </authorList>
    </citation>
    <scope>NUCLEOTIDE SEQUENCE [LARGE SCALE GENOMIC DNA]</scope>
    <source>
        <strain evidence="3 4">JC228</strain>
    </source>
</reference>
<feature type="compositionally biased region" description="Basic and acidic residues" evidence="1">
    <location>
        <begin position="165"/>
        <end position="176"/>
    </location>
</feature>
<dbReference type="NCBIfam" id="TIGR02898">
    <property type="entry name" value="spore_YhcN_YlaJ"/>
    <property type="match status" value="1"/>
</dbReference>
<evidence type="ECO:0000256" key="2">
    <source>
        <dbReference type="SAM" id="SignalP"/>
    </source>
</evidence>
<dbReference type="EMBL" id="OAOP01000007">
    <property type="protein sequence ID" value="SNX73275.1"/>
    <property type="molecule type" value="Genomic_DNA"/>
</dbReference>
<dbReference type="Pfam" id="PF09580">
    <property type="entry name" value="Spore_YhcN_YlaJ"/>
    <property type="match status" value="1"/>
</dbReference>
<dbReference type="InterPro" id="IPR019076">
    <property type="entry name" value="Spore_lipoprot_YhcN/YlaJ-like"/>
</dbReference>
<dbReference type="OrthoDB" id="2381329at2"/>
<proteinExistence type="predicted"/>
<keyword evidence="3" id="KW-0449">Lipoprotein</keyword>
<evidence type="ECO:0000256" key="1">
    <source>
        <dbReference type="SAM" id="MobiDB-lite"/>
    </source>
</evidence>
<sequence>MFKKCGILLFCLTWLVSCNANQNANDNRTAENENLVRVKNSTFDENVDRESGQEIASHLVELTTRVPNVEDATAVVLGGYAFVGIDVDANMERSQVGTVKYSVLEALKDDPYGAQAIVVADPDIVQRLREIGADIENGRPIQGILNELSDITGRVMPDIPLHLEETTPKNATEKPKNQVNQQEEQQLNKEQNDQSNRQK</sequence>
<dbReference type="RefSeq" id="WP_097159438.1">
    <property type="nucleotide sequence ID" value="NZ_JBEPMQ010000007.1"/>
</dbReference>
<organism evidence="3 4">
    <name type="scientific">Bacillus oleivorans</name>
    <dbReference type="NCBI Taxonomy" id="1448271"/>
    <lineage>
        <taxon>Bacteria</taxon>
        <taxon>Bacillati</taxon>
        <taxon>Bacillota</taxon>
        <taxon>Bacilli</taxon>
        <taxon>Bacillales</taxon>
        <taxon>Bacillaceae</taxon>
        <taxon>Bacillus</taxon>
    </lineage>
</organism>
<protein>
    <submittedName>
        <fullName evidence="3">YhcN/YlaJ family sporulation lipoprotein</fullName>
    </submittedName>
</protein>